<protein>
    <recommendedName>
        <fullName evidence="1">F-box domain-containing protein</fullName>
    </recommendedName>
</protein>
<dbReference type="NCBIfam" id="TIGR01640">
    <property type="entry name" value="F_box_assoc_1"/>
    <property type="match status" value="1"/>
</dbReference>
<dbReference type="SMART" id="SM00256">
    <property type="entry name" value="FBOX"/>
    <property type="match status" value="1"/>
</dbReference>
<comment type="caution">
    <text evidence="2">The sequence shown here is derived from an EMBL/GenBank/DDBJ whole genome shotgun (WGS) entry which is preliminary data.</text>
</comment>
<dbReference type="CDD" id="cd22157">
    <property type="entry name" value="F-box_AtFBW1-like"/>
    <property type="match status" value="1"/>
</dbReference>
<sequence>MPEDALYEILLRLPAKDLCRLRSVCRPWRSLLSDPHFIAAHAARHPDQPPLVVVGYAARDRNGRVLCNIVDLSGRVVKRVHAAAAKWVMSTQGDLVCVTKGTGMRCCQLLDPATGAAHDLPDGLAEEHSDQYSSDCWGSTVFGLVPSTGEYKVFRMIEGRYDCHNTMKLYEVLTLNGSGSPDETRWRKAQAPPYGLELLCLDNGVVINSIVYFLLKPDECDDTRQGLFGSYDLEMEKWRPSIQGPLSCQYETWYDFKITSLGGNLVLCCRKPSSSMASPAMDIWFLSDFDKGLWTKQHSIKISVLHLPNLAPPLLVLTDSGDGSHNGNWAFLQNYKNPIDIFIDVLQMKDVEVGLYGGNLLSLANGTS</sequence>
<name>A0A835F936_9POAL</name>
<keyword evidence="3" id="KW-1185">Reference proteome</keyword>
<dbReference type="SUPFAM" id="SSF81383">
    <property type="entry name" value="F-box domain"/>
    <property type="match status" value="1"/>
</dbReference>
<dbReference type="PANTHER" id="PTHR31111:SF133">
    <property type="entry name" value="OS07G0196600 PROTEIN"/>
    <property type="match status" value="1"/>
</dbReference>
<reference evidence="2" key="1">
    <citation type="submission" date="2020-07" db="EMBL/GenBank/DDBJ databases">
        <title>Genome sequence and genetic diversity analysis of an under-domesticated orphan crop, white fonio (Digitaria exilis).</title>
        <authorList>
            <person name="Bennetzen J.L."/>
            <person name="Chen S."/>
            <person name="Ma X."/>
            <person name="Wang X."/>
            <person name="Yssel A.E.J."/>
            <person name="Chaluvadi S.R."/>
            <person name="Johnson M."/>
            <person name="Gangashetty P."/>
            <person name="Hamidou F."/>
            <person name="Sanogo M.D."/>
            <person name="Zwaenepoel A."/>
            <person name="Wallace J."/>
            <person name="Van De Peer Y."/>
            <person name="Van Deynze A."/>
        </authorList>
    </citation>
    <scope>NUCLEOTIDE SEQUENCE</scope>
    <source>
        <tissue evidence="2">Leaves</tissue>
    </source>
</reference>
<dbReference type="AlphaFoldDB" id="A0A835F936"/>
<evidence type="ECO:0000313" key="2">
    <source>
        <dbReference type="EMBL" id="KAF8731978.1"/>
    </source>
</evidence>
<evidence type="ECO:0000259" key="1">
    <source>
        <dbReference type="PROSITE" id="PS50181"/>
    </source>
</evidence>
<dbReference type="OrthoDB" id="657759at2759"/>
<dbReference type="InterPro" id="IPR017451">
    <property type="entry name" value="F-box-assoc_interact_dom"/>
</dbReference>
<dbReference type="EMBL" id="JACEFO010001605">
    <property type="protein sequence ID" value="KAF8731978.1"/>
    <property type="molecule type" value="Genomic_DNA"/>
</dbReference>
<gene>
    <name evidence="2" type="ORF">HU200_015928</name>
</gene>
<dbReference type="Pfam" id="PF08268">
    <property type="entry name" value="FBA_3"/>
    <property type="match status" value="1"/>
</dbReference>
<dbReference type="Pfam" id="PF00646">
    <property type="entry name" value="F-box"/>
    <property type="match status" value="1"/>
</dbReference>
<dbReference type="InterPro" id="IPR001810">
    <property type="entry name" value="F-box_dom"/>
</dbReference>
<accession>A0A835F936</accession>
<organism evidence="2 3">
    <name type="scientific">Digitaria exilis</name>
    <dbReference type="NCBI Taxonomy" id="1010633"/>
    <lineage>
        <taxon>Eukaryota</taxon>
        <taxon>Viridiplantae</taxon>
        <taxon>Streptophyta</taxon>
        <taxon>Embryophyta</taxon>
        <taxon>Tracheophyta</taxon>
        <taxon>Spermatophyta</taxon>
        <taxon>Magnoliopsida</taxon>
        <taxon>Liliopsida</taxon>
        <taxon>Poales</taxon>
        <taxon>Poaceae</taxon>
        <taxon>PACMAD clade</taxon>
        <taxon>Panicoideae</taxon>
        <taxon>Panicodae</taxon>
        <taxon>Paniceae</taxon>
        <taxon>Anthephorinae</taxon>
        <taxon>Digitaria</taxon>
    </lineage>
</organism>
<dbReference type="InterPro" id="IPR036047">
    <property type="entry name" value="F-box-like_dom_sf"/>
</dbReference>
<evidence type="ECO:0000313" key="3">
    <source>
        <dbReference type="Proteomes" id="UP000636709"/>
    </source>
</evidence>
<dbReference type="Proteomes" id="UP000636709">
    <property type="component" value="Unassembled WGS sequence"/>
</dbReference>
<dbReference type="PROSITE" id="PS50181">
    <property type="entry name" value="FBOX"/>
    <property type="match status" value="1"/>
</dbReference>
<dbReference type="PANTHER" id="PTHR31111">
    <property type="entry name" value="BNAA05G37150D PROTEIN-RELATED"/>
    <property type="match status" value="1"/>
</dbReference>
<dbReference type="InterPro" id="IPR013187">
    <property type="entry name" value="F-box-assoc_dom_typ3"/>
</dbReference>
<proteinExistence type="predicted"/>
<dbReference type="Gene3D" id="1.20.1280.50">
    <property type="match status" value="1"/>
</dbReference>
<feature type="domain" description="F-box" evidence="1">
    <location>
        <begin position="1"/>
        <end position="41"/>
    </location>
</feature>